<dbReference type="PANTHER" id="PTHR33133:SF51">
    <property type="entry name" value="THH1_TOM1_TOM3 DOMAIN-CONTAINING PROTEIN"/>
    <property type="match status" value="1"/>
</dbReference>
<keyword evidence="1" id="KW-0472">Membrane</keyword>
<keyword evidence="1" id="KW-1133">Transmembrane helix</keyword>
<feature type="transmembrane region" description="Helical" evidence="1">
    <location>
        <begin position="62"/>
        <end position="83"/>
    </location>
</feature>
<gene>
    <name evidence="2" type="ORF">FNV43_RR17667</name>
</gene>
<evidence type="ECO:0000313" key="2">
    <source>
        <dbReference type="EMBL" id="KAF3439390.1"/>
    </source>
</evidence>
<feature type="transmembrane region" description="Helical" evidence="1">
    <location>
        <begin position="104"/>
        <end position="132"/>
    </location>
</feature>
<accession>A0A8K0GXX3</accession>
<evidence type="ECO:0000313" key="3">
    <source>
        <dbReference type="Proteomes" id="UP000796880"/>
    </source>
</evidence>
<protein>
    <submittedName>
        <fullName evidence="2">Uncharacterized protein</fullName>
    </submittedName>
</protein>
<dbReference type="EMBL" id="VOIH02000008">
    <property type="protein sequence ID" value="KAF3439390.1"/>
    <property type="molecule type" value="Genomic_DNA"/>
</dbReference>
<comment type="caution">
    <text evidence="2">The sequence shown here is derived from an EMBL/GenBank/DDBJ whole genome shotgun (WGS) entry which is preliminary data.</text>
</comment>
<organism evidence="2 3">
    <name type="scientific">Rhamnella rubrinervis</name>
    <dbReference type="NCBI Taxonomy" id="2594499"/>
    <lineage>
        <taxon>Eukaryota</taxon>
        <taxon>Viridiplantae</taxon>
        <taxon>Streptophyta</taxon>
        <taxon>Embryophyta</taxon>
        <taxon>Tracheophyta</taxon>
        <taxon>Spermatophyta</taxon>
        <taxon>Magnoliopsida</taxon>
        <taxon>eudicotyledons</taxon>
        <taxon>Gunneridae</taxon>
        <taxon>Pentapetalae</taxon>
        <taxon>rosids</taxon>
        <taxon>fabids</taxon>
        <taxon>Rosales</taxon>
        <taxon>Rhamnaceae</taxon>
        <taxon>rhamnoid group</taxon>
        <taxon>Rhamneae</taxon>
        <taxon>Rhamnella</taxon>
    </lineage>
</organism>
<proteinExistence type="predicted"/>
<evidence type="ECO:0000256" key="1">
    <source>
        <dbReference type="SAM" id="Phobius"/>
    </source>
</evidence>
<name>A0A8K0GXX3_9ROSA</name>
<reference evidence="2" key="1">
    <citation type="submission" date="2020-03" db="EMBL/GenBank/DDBJ databases">
        <title>A high-quality chromosome-level genome assembly of a woody plant with both climbing and erect habits, Rhamnella rubrinervis.</title>
        <authorList>
            <person name="Lu Z."/>
            <person name="Yang Y."/>
            <person name="Zhu X."/>
            <person name="Sun Y."/>
        </authorList>
    </citation>
    <scope>NUCLEOTIDE SEQUENCE</scope>
    <source>
        <strain evidence="2">BYM</strain>
        <tissue evidence="2">Leaf</tissue>
    </source>
</reference>
<keyword evidence="3" id="KW-1185">Reference proteome</keyword>
<feature type="transmembrane region" description="Helical" evidence="1">
    <location>
        <begin position="236"/>
        <end position="259"/>
    </location>
</feature>
<sequence>MCFFVLAQTLDHEILYENTTICKDKNLDGWHPSGIRRGYVLSNLSYSRFQTNLLFKAAFCSYLLMISFVSTSATVYATAGFFIHKEVTFNKAVTSAFPKVWKRLLINFFCVCIAYLLYALLIIVVFICWEMFLNTSTELKAAIGTPGTMALMALFLVGFVYMKVVWQLADVVAVLQDVRGFQAMKKSRALIKGKMSMAIATYFNYKITNYIVEFAFWKTFVNEWYFGNMEGTGCGIIGFLLLFLLSSFGRVVETIFYFVCKSYSQETTMDMTVLADDDQLQVYLLGDQLQDVPLKAAEDV</sequence>
<dbReference type="PANTHER" id="PTHR33133">
    <property type="entry name" value="OS08G0107100 PROTEIN-RELATED"/>
    <property type="match status" value="1"/>
</dbReference>
<dbReference type="AlphaFoldDB" id="A0A8K0GXX3"/>
<feature type="transmembrane region" description="Helical" evidence="1">
    <location>
        <begin position="196"/>
        <end position="216"/>
    </location>
</feature>
<dbReference type="OrthoDB" id="777403at2759"/>
<keyword evidence="1" id="KW-0812">Transmembrane</keyword>
<dbReference type="Proteomes" id="UP000796880">
    <property type="component" value="Unassembled WGS sequence"/>
</dbReference>